<evidence type="ECO:0000313" key="2">
    <source>
        <dbReference type="Proteomes" id="UP000308836"/>
    </source>
</evidence>
<protein>
    <submittedName>
        <fullName evidence="1">Uncharacterized protein</fullName>
    </submittedName>
</protein>
<name>A0AC61R6X9_9FIRM</name>
<gene>
    <name evidence="1" type="ORF">E5336_08345</name>
</gene>
<keyword evidence="2" id="KW-1185">Reference proteome</keyword>
<dbReference type="Proteomes" id="UP000308836">
    <property type="component" value="Unassembled WGS sequence"/>
</dbReference>
<dbReference type="EMBL" id="SRYG01000016">
    <property type="protein sequence ID" value="TGY65563.1"/>
    <property type="molecule type" value="Genomic_DNA"/>
</dbReference>
<proteinExistence type="predicted"/>
<organism evidence="1 2">
    <name type="scientific">Dubosiella muris</name>
    <dbReference type="NCBI Taxonomy" id="3038133"/>
    <lineage>
        <taxon>Bacteria</taxon>
        <taxon>Bacillati</taxon>
        <taxon>Bacillota</taxon>
        <taxon>Erysipelotrichia</taxon>
        <taxon>Erysipelotrichales</taxon>
        <taxon>Erysipelotrichaceae</taxon>
        <taxon>Dubosiella</taxon>
    </lineage>
</organism>
<reference evidence="1" key="1">
    <citation type="submission" date="2019-04" db="EMBL/GenBank/DDBJ databases">
        <title>Microbes associate with the intestines of laboratory mice.</title>
        <authorList>
            <person name="Navarre W."/>
            <person name="Wong E."/>
            <person name="Huang K."/>
            <person name="Tropini C."/>
            <person name="Ng K."/>
            <person name="Yu B."/>
        </authorList>
    </citation>
    <scope>NUCLEOTIDE SEQUENCE</scope>
    <source>
        <strain evidence="1">NM09_H32</strain>
    </source>
</reference>
<sequence length="60" mass="6547">MTRKMNGISPAQKAAYLKQSREVMAKYDSFLKDNASFSKALIALSLLSLAAFITSMMKGA</sequence>
<comment type="caution">
    <text evidence="1">The sequence shown here is derived from an EMBL/GenBank/DDBJ whole genome shotgun (WGS) entry which is preliminary data.</text>
</comment>
<accession>A0AC61R6X9</accession>
<evidence type="ECO:0000313" key="1">
    <source>
        <dbReference type="EMBL" id="TGY65563.1"/>
    </source>
</evidence>